<dbReference type="Pfam" id="PF02518">
    <property type="entry name" value="HATPase_c"/>
    <property type="match status" value="1"/>
</dbReference>
<evidence type="ECO:0000256" key="3">
    <source>
        <dbReference type="ARBA" id="ARBA00012438"/>
    </source>
</evidence>
<keyword evidence="11" id="KW-0067">ATP-binding</keyword>
<feature type="region of interest" description="Disordered" evidence="15">
    <location>
        <begin position="261"/>
        <end position="283"/>
    </location>
</feature>
<dbReference type="InterPro" id="IPR002545">
    <property type="entry name" value="CheW-lke_dom"/>
</dbReference>
<keyword evidence="9" id="KW-0547">Nucleotide-binding</keyword>
<dbReference type="SMART" id="SM00260">
    <property type="entry name" value="CheW"/>
    <property type="match status" value="1"/>
</dbReference>
<dbReference type="InterPro" id="IPR036097">
    <property type="entry name" value="HisK_dim/P_sf"/>
</dbReference>
<feature type="domain" description="HPt" evidence="18">
    <location>
        <begin position="1"/>
        <end position="104"/>
    </location>
</feature>
<dbReference type="Pfam" id="PF07194">
    <property type="entry name" value="P2"/>
    <property type="match status" value="1"/>
</dbReference>
<evidence type="ECO:0000256" key="7">
    <source>
        <dbReference type="ARBA" id="ARBA00022553"/>
    </source>
</evidence>
<dbReference type="Gene3D" id="2.30.30.40">
    <property type="entry name" value="SH3 Domains"/>
    <property type="match status" value="1"/>
</dbReference>
<evidence type="ECO:0000256" key="10">
    <source>
        <dbReference type="ARBA" id="ARBA00022777"/>
    </source>
</evidence>
<dbReference type="GO" id="GO:0000155">
    <property type="term" value="F:phosphorelay sensor kinase activity"/>
    <property type="evidence" value="ECO:0007669"/>
    <property type="project" value="InterPro"/>
</dbReference>
<dbReference type="AlphaFoldDB" id="A0A2V4VDT6"/>
<dbReference type="InterPro" id="IPR036061">
    <property type="entry name" value="CheW-like_dom_sf"/>
</dbReference>
<evidence type="ECO:0000313" key="19">
    <source>
        <dbReference type="EMBL" id="PYE51214.1"/>
    </source>
</evidence>
<keyword evidence="5" id="KW-0963">Cytoplasm</keyword>
<dbReference type="InterPro" id="IPR008207">
    <property type="entry name" value="Sig_transdc_His_kin_Hpt_dom"/>
</dbReference>
<dbReference type="EMBL" id="QJSW01000002">
    <property type="protein sequence ID" value="PYE51214.1"/>
    <property type="molecule type" value="Genomic_DNA"/>
</dbReference>
<dbReference type="InterPro" id="IPR004358">
    <property type="entry name" value="Sig_transdc_His_kin-like_C"/>
</dbReference>
<dbReference type="PRINTS" id="PR00344">
    <property type="entry name" value="BCTRLSENSOR"/>
</dbReference>
<evidence type="ECO:0000256" key="6">
    <source>
        <dbReference type="ARBA" id="ARBA00022500"/>
    </source>
</evidence>
<dbReference type="InterPro" id="IPR037052">
    <property type="entry name" value="CheA-like_P2_sf"/>
</dbReference>
<dbReference type="GO" id="GO:0005737">
    <property type="term" value="C:cytoplasm"/>
    <property type="evidence" value="ECO:0007669"/>
    <property type="project" value="UniProtKB-SubCell"/>
</dbReference>
<comment type="caution">
    <text evidence="19">The sequence shown here is derived from an EMBL/GenBank/DDBJ whole genome shotgun (WGS) entry which is preliminary data.</text>
</comment>
<comment type="subcellular location">
    <subcellularLocation>
        <location evidence="2">Cytoplasm</location>
    </subcellularLocation>
</comment>
<dbReference type="PROSITE" id="PS50894">
    <property type="entry name" value="HPT"/>
    <property type="match status" value="1"/>
</dbReference>
<evidence type="ECO:0000256" key="11">
    <source>
        <dbReference type="ARBA" id="ARBA00022840"/>
    </source>
</evidence>
<evidence type="ECO:0000256" key="13">
    <source>
        <dbReference type="ARBA" id="ARBA00035100"/>
    </source>
</evidence>
<dbReference type="SUPFAM" id="SSF47384">
    <property type="entry name" value="Homodimeric domain of signal transducing histidine kinase"/>
    <property type="match status" value="1"/>
</dbReference>
<dbReference type="PANTHER" id="PTHR43395:SF10">
    <property type="entry name" value="CHEMOTAXIS PROTEIN CHEA"/>
    <property type="match status" value="1"/>
</dbReference>
<dbReference type="InterPro" id="IPR035891">
    <property type="entry name" value="CheY-binding_CheA"/>
</dbReference>
<dbReference type="SUPFAM" id="SSF55052">
    <property type="entry name" value="CheY-binding domain of CheA"/>
    <property type="match status" value="1"/>
</dbReference>
<dbReference type="Gene3D" id="3.30.70.1110">
    <property type="entry name" value="Histidine kinase CheA-like, P2 response regulator-binding domain"/>
    <property type="match status" value="1"/>
</dbReference>
<evidence type="ECO:0000256" key="1">
    <source>
        <dbReference type="ARBA" id="ARBA00000085"/>
    </source>
</evidence>
<dbReference type="Pfam" id="PF02895">
    <property type="entry name" value="H-kinase_dim"/>
    <property type="match status" value="1"/>
</dbReference>
<feature type="domain" description="CheW-like" evidence="17">
    <location>
        <begin position="541"/>
        <end position="672"/>
    </location>
</feature>
<dbReference type="SMART" id="SM00073">
    <property type="entry name" value="HPT"/>
    <property type="match status" value="1"/>
</dbReference>
<dbReference type="PROSITE" id="PS50851">
    <property type="entry name" value="CHEW"/>
    <property type="match status" value="1"/>
</dbReference>
<dbReference type="InterPro" id="IPR037006">
    <property type="entry name" value="CheA-like_homodim_sf"/>
</dbReference>
<dbReference type="InterPro" id="IPR036890">
    <property type="entry name" value="HATPase_C_sf"/>
</dbReference>
<dbReference type="PANTHER" id="PTHR43395">
    <property type="entry name" value="SENSOR HISTIDINE KINASE CHEA"/>
    <property type="match status" value="1"/>
</dbReference>
<keyword evidence="12" id="KW-0902">Two-component regulatory system</keyword>
<name>A0A2V4VDT6_PAEBA</name>
<evidence type="ECO:0000259" key="18">
    <source>
        <dbReference type="PROSITE" id="PS50894"/>
    </source>
</evidence>
<gene>
    <name evidence="19" type="ORF">DFQ00_1025</name>
</gene>
<dbReference type="Pfam" id="PF01627">
    <property type="entry name" value="Hpt"/>
    <property type="match status" value="1"/>
</dbReference>
<sequence length="672" mass="74537">MMMDLSAYRDIFIEELNDQLERMDQSLLALEQSFSAELVQTLFRSAHTIKGSASTMDFRELSDLTHEVEFALEWVRSEKPEVTAELIDTLFRSLDAMKELRDQYVREEPYTDVRAVVDEIHALIRKPKIDVKLQSVSLKPVNANVAQEAVLKGQQLYAVQILLREDCLMKGPRYHILRKRLEEGGGTVLSCSTEDIDLDDPNKDEQDEHYRQFVMIIASSLSDNVIKKLLSGDSDIQSIEVKPYLLQSSEAAATLELSKPENEIGGSMPDPASPVSEDKAKTMQPTVRVSVERLDHLMNLVGELLIDQTSLADLSSSGARKDTSLLIQNIGGVSDHMGRVIKELQDGVMKTRMLPIDQLFNRFPRLVRDLSQKLGKDLELVIHGGETELDRMIIEELSDPLIHLIRNSADHGIESEQERAANGKPTKGRITLTSFHEENHVVIRYSDDGRGIDGDKIKASALAKGIINEEQAARLNADEAVHLIFEPGFSTASTVSDVSGRGVGMDIVRSQIGRLNGIIDIDTQVGVGTTFTIRLPLTLAIIKGLLVKVSGRVLILPMYNVAEIVRIMPTDIQMIQGQQSILNHGRIVPFNRLSEKLNYANSERRSKTIPIVIVRSVDKVAAYAVDEIIGNQEVVIKTLGTYLGAMNHLSGATILGNGKVALILDASYLVSH</sequence>
<comment type="function">
    <text evidence="13">Involved in the transmission of sensory signals from the chemoreceptors to the flagellar motors. CheA is autophosphorylated; it can transfer its phosphate group to either CheB or CheY.</text>
</comment>
<dbReference type="EC" id="2.7.13.3" evidence="3"/>
<dbReference type="RefSeq" id="WP_244213677.1">
    <property type="nucleotide sequence ID" value="NZ_CP054614.1"/>
</dbReference>
<dbReference type="Proteomes" id="UP000247790">
    <property type="component" value="Unassembled WGS sequence"/>
</dbReference>
<keyword evidence="6" id="KW-0145">Chemotaxis</keyword>
<evidence type="ECO:0000259" key="17">
    <source>
        <dbReference type="PROSITE" id="PS50851"/>
    </source>
</evidence>
<feature type="domain" description="Histidine kinase" evidence="16">
    <location>
        <begin position="334"/>
        <end position="539"/>
    </location>
</feature>
<dbReference type="SMART" id="SM00387">
    <property type="entry name" value="HATPase_c"/>
    <property type="match status" value="1"/>
</dbReference>
<dbReference type="GO" id="GO:0005524">
    <property type="term" value="F:ATP binding"/>
    <property type="evidence" value="ECO:0007669"/>
    <property type="project" value="UniProtKB-KW"/>
</dbReference>
<dbReference type="Gene3D" id="1.10.287.560">
    <property type="entry name" value="Histidine kinase CheA-like, homodimeric domain"/>
    <property type="match status" value="1"/>
</dbReference>
<dbReference type="InterPro" id="IPR036641">
    <property type="entry name" value="HPT_dom_sf"/>
</dbReference>
<evidence type="ECO:0000256" key="5">
    <source>
        <dbReference type="ARBA" id="ARBA00022490"/>
    </source>
</evidence>
<dbReference type="Pfam" id="PF01584">
    <property type="entry name" value="CheW"/>
    <property type="match status" value="1"/>
</dbReference>
<dbReference type="SUPFAM" id="SSF47226">
    <property type="entry name" value="Histidine-containing phosphotransfer domain, HPT domain"/>
    <property type="match status" value="1"/>
</dbReference>
<organism evidence="19 20">
    <name type="scientific">Paenibacillus barcinonensis</name>
    <dbReference type="NCBI Taxonomy" id="198119"/>
    <lineage>
        <taxon>Bacteria</taxon>
        <taxon>Bacillati</taxon>
        <taxon>Bacillota</taxon>
        <taxon>Bacilli</taxon>
        <taxon>Bacillales</taxon>
        <taxon>Paenibacillaceae</taxon>
        <taxon>Paenibacillus</taxon>
    </lineage>
</organism>
<protein>
    <recommendedName>
        <fullName evidence="4">Chemotaxis protein CheA</fullName>
        <ecNumber evidence="3">2.7.13.3</ecNumber>
    </recommendedName>
</protein>
<dbReference type="InterPro" id="IPR003594">
    <property type="entry name" value="HATPase_dom"/>
</dbReference>
<dbReference type="Gene3D" id="1.20.120.160">
    <property type="entry name" value="HPT domain"/>
    <property type="match status" value="1"/>
</dbReference>
<dbReference type="GO" id="GO:0006935">
    <property type="term" value="P:chemotaxis"/>
    <property type="evidence" value="ECO:0007669"/>
    <property type="project" value="UniProtKB-KW"/>
</dbReference>
<dbReference type="SUPFAM" id="SSF50341">
    <property type="entry name" value="CheW-like"/>
    <property type="match status" value="1"/>
</dbReference>
<reference evidence="19 20" key="1">
    <citation type="submission" date="2018-06" db="EMBL/GenBank/DDBJ databases">
        <title>Genomic Encyclopedia of Type Strains, Phase III (KMG-III): the genomes of soil and plant-associated and newly described type strains.</title>
        <authorList>
            <person name="Whitman W."/>
        </authorList>
    </citation>
    <scope>NUCLEOTIDE SEQUENCE [LARGE SCALE GENOMIC DNA]</scope>
    <source>
        <strain evidence="19 20">CECT 7022</strain>
    </source>
</reference>
<dbReference type="CDD" id="cd00088">
    <property type="entry name" value="HPT"/>
    <property type="match status" value="1"/>
</dbReference>
<evidence type="ECO:0000256" key="2">
    <source>
        <dbReference type="ARBA" id="ARBA00004496"/>
    </source>
</evidence>
<evidence type="ECO:0000256" key="8">
    <source>
        <dbReference type="ARBA" id="ARBA00022679"/>
    </source>
</evidence>
<evidence type="ECO:0000256" key="12">
    <source>
        <dbReference type="ARBA" id="ARBA00023012"/>
    </source>
</evidence>
<keyword evidence="7 14" id="KW-0597">Phosphoprotein</keyword>
<evidence type="ECO:0000259" key="16">
    <source>
        <dbReference type="PROSITE" id="PS50109"/>
    </source>
</evidence>
<keyword evidence="8" id="KW-0808">Transferase</keyword>
<comment type="catalytic activity">
    <reaction evidence="1">
        <text>ATP + protein L-histidine = ADP + protein N-phospho-L-histidine.</text>
        <dbReference type="EC" id="2.7.13.3"/>
    </reaction>
</comment>
<evidence type="ECO:0000256" key="9">
    <source>
        <dbReference type="ARBA" id="ARBA00022741"/>
    </source>
</evidence>
<accession>A0A2V4VDT6</accession>
<dbReference type="InterPro" id="IPR051315">
    <property type="entry name" value="Bact_Chemotaxis_CheA"/>
</dbReference>
<dbReference type="CDD" id="cd16916">
    <property type="entry name" value="HATPase_CheA-like"/>
    <property type="match status" value="1"/>
</dbReference>
<keyword evidence="10 19" id="KW-0418">Kinase</keyword>
<dbReference type="InterPro" id="IPR005467">
    <property type="entry name" value="His_kinase_dom"/>
</dbReference>
<evidence type="ECO:0000256" key="4">
    <source>
        <dbReference type="ARBA" id="ARBA00021495"/>
    </source>
</evidence>
<evidence type="ECO:0000256" key="15">
    <source>
        <dbReference type="SAM" id="MobiDB-lite"/>
    </source>
</evidence>
<feature type="modified residue" description="Phosphohistidine" evidence="14">
    <location>
        <position position="47"/>
    </location>
</feature>
<dbReference type="PROSITE" id="PS50109">
    <property type="entry name" value="HIS_KIN"/>
    <property type="match status" value="1"/>
</dbReference>
<dbReference type="FunFam" id="3.30.565.10:FF:000016">
    <property type="entry name" value="Chemotaxis protein CheA, putative"/>
    <property type="match status" value="1"/>
</dbReference>
<dbReference type="SUPFAM" id="SSF55874">
    <property type="entry name" value="ATPase domain of HSP90 chaperone/DNA topoisomerase II/histidine kinase"/>
    <property type="match status" value="1"/>
</dbReference>
<dbReference type="Gene3D" id="3.30.565.10">
    <property type="entry name" value="Histidine kinase-like ATPase, C-terminal domain"/>
    <property type="match status" value="1"/>
</dbReference>
<dbReference type="CDD" id="cd00731">
    <property type="entry name" value="CheA_reg"/>
    <property type="match status" value="1"/>
</dbReference>
<dbReference type="SMART" id="SM01231">
    <property type="entry name" value="H-kinase_dim"/>
    <property type="match status" value="1"/>
</dbReference>
<evidence type="ECO:0000313" key="20">
    <source>
        <dbReference type="Proteomes" id="UP000247790"/>
    </source>
</evidence>
<dbReference type="InterPro" id="IPR004105">
    <property type="entry name" value="CheA-like_dim"/>
</dbReference>
<dbReference type="InterPro" id="IPR010808">
    <property type="entry name" value="CheA_P2-bd"/>
</dbReference>
<evidence type="ECO:0000256" key="14">
    <source>
        <dbReference type="PROSITE-ProRule" id="PRU00110"/>
    </source>
</evidence>
<proteinExistence type="predicted"/>